<proteinExistence type="predicted"/>
<keyword evidence="3" id="KW-1185">Reference proteome</keyword>
<organism evidence="2 3">
    <name type="scientific">Ruegeria atlantica</name>
    <dbReference type="NCBI Taxonomy" id="81569"/>
    <lineage>
        <taxon>Bacteria</taxon>
        <taxon>Pseudomonadati</taxon>
        <taxon>Pseudomonadota</taxon>
        <taxon>Alphaproteobacteria</taxon>
        <taxon>Rhodobacterales</taxon>
        <taxon>Roseobacteraceae</taxon>
        <taxon>Ruegeria</taxon>
    </lineage>
</organism>
<name>A0ABX1WBF6_9RHOB</name>
<dbReference type="EMBL" id="WVQY01000003">
    <property type="protein sequence ID" value="NOD30606.1"/>
    <property type="molecule type" value="Genomic_DNA"/>
</dbReference>
<evidence type="ECO:0000313" key="3">
    <source>
        <dbReference type="Proteomes" id="UP000599383"/>
    </source>
</evidence>
<evidence type="ECO:0000313" key="2">
    <source>
        <dbReference type="EMBL" id="NOD30606.1"/>
    </source>
</evidence>
<reference evidence="2 3" key="1">
    <citation type="submission" date="2019-12" db="EMBL/GenBank/DDBJ databases">
        <title>Ruegeria JWLKs population differentiation of coral mucus and skeleton niches.</title>
        <authorList>
            <person name="Luo D."/>
        </authorList>
    </citation>
    <scope>NUCLEOTIDE SEQUENCE [LARGE SCALE GENOMIC DNA]</scope>
    <source>
        <strain evidence="2 3">HKCCD6238</strain>
    </source>
</reference>
<feature type="region of interest" description="Disordered" evidence="1">
    <location>
        <begin position="29"/>
        <end position="50"/>
    </location>
</feature>
<feature type="compositionally biased region" description="Basic and acidic residues" evidence="1">
    <location>
        <begin position="31"/>
        <end position="50"/>
    </location>
</feature>
<accession>A0ABX1WBF6</accession>
<sequence length="50" mass="5244">MAGPPAWRFAVANGLAMDAATSDIRAVKLSPNRDGEGPAARIRNETLHVA</sequence>
<gene>
    <name evidence="2" type="ORF">GS617_10030</name>
</gene>
<protein>
    <submittedName>
        <fullName evidence="2">Uncharacterized protein</fullName>
    </submittedName>
</protein>
<evidence type="ECO:0000256" key="1">
    <source>
        <dbReference type="SAM" id="MobiDB-lite"/>
    </source>
</evidence>
<dbReference type="Proteomes" id="UP000599383">
    <property type="component" value="Unassembled WGS sequence"/>
</dbReference>
<comment type="caution">
    <text evidence="2">The sequence shown here is derived from an EMBL/GenBank/DDBJ whole genome shotgun (WGS) entry which is preliminary data.</text>
</comment>